<dbReference type="RefSeq" id="XP_026683104.1">
    <property type="nucleotide sequence ID" value="XM_026827303.1"/>
</dbReference>
<feature type="compositionally biased region" description="Low complexity" evidence="1">
    <location>
        <begin position="33"/>
        <end position="43"/>
    </location>
</feature>
<evidence type="ECO:0000313" key="3">
    <source>
        <dbReference type="RefSeq" id="XP_026683104.1"/>
    </source>
</evidence>
<reference evidence="3" key="1">
    <citation type="submission" date="2025-08" db="UniProtKB">
        <authorList>
            <consortium name="RefSeq"/>
        </authorList>
    </citation>
    <scope>IDENTIFICATION</scope>
</reference>
<feature type="region of interest" description="Disordered" evidence="1">
    <location>
        <begin position="333"/>
        <end position="364"/>
    </location>
</feature>
<proteinExistence type="predicted"/>
<dbReference type="Proteomes" id="UP000079169">
    <property type="component" value="Unplaced"/>
</dbReference>
<accession>A0A3Q0J3P1</accession>
<keyword evidence="2" id="KW-1185">Reference proteome</keyword>
<protein>
    <submittedName>
        <fullName evidence="3">Uncharacterized protein LOC103514275</fullName>
    </submittedName>
</protein>
<organism evidence="2 3">
    <name type="scientific">Diaphorina citri</name>
    <name type="common">Asian citrus psyllid</name>
    <dbReference type="NCBI Taxonomy" id="121845"/>
    <lineage>
        <taxon>Eukaryota</taxon>
        <taxon>Metazoa</taxon>
        <taxon>Ecdysozoa</taxon>
        <taxon>Arthropoda</taxon>
        <taxon>Hexapoda</taxon>
        <taxon>Insecta</taxon>
        <taxon>Pterygota</taxon>
        <taxon>Neoptera</taxon>
        <taxon>Paraneoptera</taxon>
        <taxon>Hemiptera</taxon>
        <taxon>Sternorrhyncha</taxon>
        <taxon>Psylloidea</taxon>
        <taxon>Psyllidae</taxon>
        <taxon>Diaphorininae</taxon>
        <taxon>Diaphorina</taxon>
    </lineage>
</organism>
<evidence type="ECO:0000313" key="2">
    <source>
        <dbReference type="Proteomes" id="UP000079169"/>
    </source>
</evidence>
<dbReference type="AlphaFoldDB" id="A0A3Q0J3P1"/>
<dbReference type="GeneID" id="103514275"/>
<name>A0A3Q0J3P1_DIACI</name>
<evidence type="ECO:0000256" key="1">
    <source>
        <dbReference type="SAM" id="MobiDB-lite"/>
    </source>
</evidence>
<sequence>MESQKDFTSNRERNNRESVIQTKPQLPSKFIENNAANVNSNQKNQDIMEPNSLESHYSEVVQKIFQNAKSPLVRDKENQAAPQTSDDQLSIGTFNRGESLAMLGTEKSIDEVRTEKIESLDETAKPPNLPSNLKKNITQSSCIVTSKSLERNLSHKQSAGSKFLASVSPEEFLKRLKKHLEISKSNLRILKKNFHDFLKEKEKLFRLNQKVSQEHPRAKEIKVSVIRADENDQGASFVQDTRTSAMTPAINPQPISQICPKDCPVNMIHIEHHHHGNSPVPCICENDNLYDANKREDSSISDFEAFPLNSFKTKLTSNAVQLKARKSNVIKMSDNTAETKSEVQSMESANQVSSPAKSDNKQDTIQSVSNNEDTKNMNDNIGDVLQDPSKILEFVKDMSQDGQKKSKIINVMPRYYQGCEKSTTHIPAACDIACIPCKTHSPECTSCVVCPQTGCTPKCLPPGSVIRTERPSNVCPPKCTPKCPPITCPTTDTTKGTNKCPKCPCGKLIDDDDLELEGDKSSAIDDDIDNRGKREFLWKSNPNIAAFKSDQKMEEGSERTDEQSDHAKLTMEDVKCTTALTCCPTTCAETCPTTCCTEPPSDGRSCPSCPSLGSHQDSKAQMQPSCLCLAEKAQQELSAQNFDHS</sequence>
<dbReference type="PaxDb" id="121845-A0A3Q0J3P1"/>
<dbReference type="KEGG" id="dci:103514275"/>
<feature type="compositionally biased region" description="Polar residues" evidence="1">
    <location>
        <begin position="80"/>
        <end position="91"/>
    </location>
</feature>
<feature type="compositionally biased region" description="Basic and acidic residues" evidence="1">
    <location>
        <begin position="1"/>
        <end position="16"/>
    </location>
</feature>
<gene>
    <name evidence="3" type="primary">LOC103514275</name>
</gene>
<feature type="region of interest" description="Disordered" evidence="1">
    <location>
        <begin position="1"/>
        <end position="43"/>
    </location>
</feature>
<feature type="region of interest" description="Disordered" evidence="1">
    <location>
        <begin position="72"/>
        <end position="91"/>
    </location>
</feature>